<dbReference type="OMA" id="WFKDLNV"/>
<protein>
    <submittedName>
        <fullName evidence="4">Lysophosphatidylserine lipase ABHD12</fullName>
    </submittedName>
</protein>
<proteinExistence type="predicted"/>
<dbReference type="GO" id="GO:0006660">
    <property type="term" value="P:phosphatidylserine catabolic process"/>
    <property type="evidence" value="ECO:0007669"/>
    <property type="project" value="TreeGrafter"/>
</dbReference>
<dbReference type="WBParaSite" id="HCON_00159730-00001">
    <property type="protein sequence ID" value="HCON_00159730-00001"/>
    <property type="gene ID" value="HCON_00159730"/>
</dbReference>
<organism evidence="3 4">
    <name type="scientific">Haemonchus contortus</name>
    <name type="common">Barber pole worm</name>
    <dbReference type="NCBI Taxonomy" id="6289"/>
    <lineage>
        <taxon>Eukaryota</taxon>
        <taxon>Metazoa</taxon>
        <taxon>Ecdysozoa</taxon>
        <taxon>Nematoda</taxon>
        <taxon>Chromadorea</taxon>
        <taxon>Rhabditida</taxon>
        <taxon>Rhabditina</taxon>
        <taxon>Rhabditomorpha</taxon>
        <taxon>Strongyloidea</taxon>
        <taxon>Trichostrongylidae</taxon>
        <taxon>Haemonchus</taxon>
    </lineage>
</organism>
<dbReference type="PANTHER" id="PTHR12277">
    <property type="entry name" value="ALPHA/BETA HYDROLASE DOMAIN-CONTAINING PROTEIN"/>
    <property type="match status" value="1"/>
</dbReference>
<evidence type="ECO:0000256" key="1">
    <source>
        <dbReference type="SAM" id="Phobius"/>
    </source>
</evidence>
<dbReference type="OrthoDB" id="10249433at2759"/>
<keyword evidence="3" id="KW-1185">Reference proteome</keyword>
<dbReference type="Pfam" id="PF12146">
    <property type="entry name" value="Hydrolase_4"/>
    <property type="match status" value="1"/>
</dbReference>
<dbReference type="GO" id="GO:0004622">
    <property type="term" value="F:phosphatidylcholine lysophospholipase activity"/>
    <property type="evidence" value="ECO:0007669"/>
    <property type="project" value="TreeGrafter"/>
</dbReference>
<evidence type="ECO:0000313" key="3">
    <source>
        <dbReference type="Proteomes" id="UP000025227"/>
    </source>
</evidence>
<dbReference type="GO" id="GO:0005789">
    <property type="term" value="C:endoplasmic reticulum membrane"/>
    <property type="evidence" value="ECO:0007669"/>
    <property type="project" value="TreeGrafter"/>
</dbReference>
<keyword evidence="1" id="KW-0472">Membrane</keyword>
<dbReference type="Proteomes" id="UP000025227">
    <property type="component" value="Unplaced"/>
</dbReference>
<dbReference type="Gene3D" id="3.40.50.1820">
    <property type="entry name" value="alpha/beta hydrolase"/>
    <property type="match status" value="1"/>
</dbReference>
<feature type="transmembrane region" description="Helical" evidence="1">
    <location>
        <begin position="6"/>
        <end position="33"/>
    </location>
</feature>
<name>A0A7I4YX99_HAECO</name>
<feature type="domain" description="Serine aminopeptidase S33" evidence="2">
    <location>
        <begin position="130"/>
        <end position="246"/>
    </location>
</feature>
<dbReference type="AlphaFoldDB" id="A0A7I4YX99"/>
<keyword evidence="1" id="KW-1133">Transmembrane helix</keyword>
<reference evidence="4" key="1">
    <citation type="submission" date="2020-12" db="UniProtKB">
        <authorList>
            <consortium name="WormBaseParasite"/>
        </authorList>
    </citation>
    <scope>IDENTIFICATION</scope>
    <source>
        <strain evidence="4">MHco3</strain>
    </source>
</reference>
<evidence type="ECO:0000259" key="2">
    <source>
        <dbReference type="Pfam" id="PF12146"/>
    </source>
</evidence>
<dbReference type="InterPro" id="IPR029058">
    <property type="entry name" value="AB_hydrolase_fold"/>
</dbReference>
<dbReference type="InterPro" id="IPR022742">
    <property type="entry name" value="Hydrolase_4"/>
</dbReference>
<dbReference type="SUPFAM" id="SSF53474">
    <property type="entry name" value="alpha/beta-Hydrolases"/>
    <property type="match status" value="1"/>
</dbReference>
<evidence type="ECO:0000313" key="4">
    <source>
        <dbReference type="WBParaSite" id="HCON_00159730-00001"/>
    </source>
</evidence>
<dbReference type="PANTHER" id="PTHR12277:SF194">
    <property type="entry name" value="FI04476P"/>
    <property type="match status" value="1"/>
</dbReference>
<keyword evidence="1" id="KW-0812">Transmembrane</keyword>
<accession>A0A7I4YX99</accession>
<dbReference type="GO" id="GO:0052651">
    <property type="term" value="P:monoacylglycerol catabolic process"/>
    <property type="evidence" value="ECO:0007669"/>
    <property type="project" value="TreeGrafter"/>
</dbReference>
<sequence>MSALGVLLLCLCQVTVLLVIFVFLGIPLLIALFPNIMVKMFFLNFRRIPMTDYMNVSANNVRSIGRAFYLHGQEGNIGVWHMLPKSMSADYREKGIHPDDEEMERSLSLTQYPIVLYLHGNSFDRTIAHRVELYNLLNKLDYHVVTFDYRGYGDSEGNPSEPGLVNDSRLVYDYVKSHAKDNAIVVWGHSMGSGVSTKLVMDLSVEGIPPHGLVLESPFNNLRDAIMNHLLSIPIRWMPESMVQKILIQPLREVNLKMETDKRIKAITCPILILHAENDHVIPVFLARKLRDAALAASRDVKYVEFDEDRNYQHKFIYMAPELSTLLPTFIEHSKEIASQRGSLRSN</sequence>
<dbReference type="GO" id="GO:0047372">
    <property type="term" value="F:monoacylglycerol lipase activity"/>
    <property type="evidence" value="ECO:0007669"/>
    <property type="project" value="TreeGrafter"/>
</dbReference>